<proteinExistence type="predicted"/>
<dbReference type="SUPFAM" id="SSF53474">
    <property type="entry name" value="alpha/beta-Hydrolases"/>
    <property type="match status" value="1"/>
</dbReference>
<accession>A0A093XWQ8</accession>
<dbReference type="Gene3D" id="3.40.50.1820">
    <property type="entry name" value="alpha/beta hydrolase"/>
    <property type="match status" value="1"/>
</dbReference>
<dbReference type="InterPro" id="IPR029058">
    <property type="entry name" value="AB_hydrolase_fold"/>
</dbReference>
<comment type="caution">
    <text evidence="1">The sequence shown here is derived from an EMBL/GenBank/DDBJ whole genome shotgun (WGS) entry which is preliminary data.</text>
</comment>
<dbReference type="AlphaFoldDB" id="A0A093XWQ8"/>
<name>A0A093XWQ8_TALMA</name>
<dbReference type="GO" id="GO:0016787">
    <property type="term" value="F:hydrolase activity"/>
    <property type="evidence" value="ECO:0007669"/>
    <property type="project" value="InterPro"/>
</dbReference>
<evidence type="ECO:0000313" key="1">
    <source>
        <dbReference type="EMBL" id="KFX49693.1"/>
    </source>
</evidence>
<protein>
    <submittedName>
        <fullName evidence="1">Gastric triacylglycerol lipase</fullName>
    </submittedName>
</protein>
<dbReference type="GO" id="GO:0016042">
    <property type="term" value="P:lipid catabolic process"/>
    <property type="evidence" value="ECO:0007669"/>
    <property type="project" value="InterPro"/>
</dbReference>
<sequence>MYRNLRSPLLSSCPVQTPATIKMRATAQIIALALATGTTALDILGITIPDGLFTGSWYGAPANDFNCVDPLGRNPVVMIHALTASREVDLNLLHKNMTSEGWCVYAQTYGSPINPPLIGGLTEMTKSAKDIGAYIVEVAQKKGGKVDIVGHSEGGVMALYVPMTQPKVAAVVDHAIALGPAVHGAHYFGLTDFFQALPDGLLKLLEAAVKPLCAACIDMENNDGDIYLAFKNSSKIVPDNINATVIMSNYDTLVPINVSRVDEPNVRNLIVQDFCPDDHLNHANLAWSESVWGMIKNELQEVDAPFNCDTGGAF</sequence>
<organism evidence="1">
    <name type="scientific">Talaromyces marneffei PM1</name>
    <dbReference type="NCBI Taxonomy" id="1077442"/>
    <lineage>
        <taxon>Eukaryota</taxon>
        <taxon>Fungi</taxon>
        <taxon>Dikarya</taxon>
        <taxon>Ascomycota</taxon>
        <taxon>Pezizomycotina</taxon>
        <taxon>Eurotiomycetes</taxon>
        <taxon>Eurotiomycetidae</taxon>
        <taxon>Eurotiales</taxon>
        <taxon>Trichocomaceae</taxon>
        <taxon>Talaromyces</taxon>
        <taxon>Talaromyces sect. Talaromyces</taxon>
    </lineage>
</organism>
<dbReference type="InterPro" id="IPR002918">
    <property type="entry name" value="Lipase_EstA/Esterase_EstB"/>
</dbReference>
<reference evidence="1" key="1">
    <citation type="journal article" date="2014" name="PLoS Genet.">
        <title>Signature Gene Expression Reveals Novel Clues to the Molecular Mechanisms of Dimorphic Transition in Penicillium marneffei.</title>
        <authorList>
            <person name="Yang E."/>
            <person name="Wang G."/>
            <person name="Cai J."/>
            <person name="Woo P.C."/>
            <person name="Lau S.K."/>
            <person name="Yuen K.-Y."/>
            <person name="Chow W.-N."/>
            <person name="Lin X."/>
        </authorList>
    </citation>
    <scope>NUCLEOTIDE SEQUENCE [LARGE SCALE GENOMIC DNA]</scope>
    <source>
        <strain evidence="1">PM1</strain>
    </source>
</reference>
<gene>
    <name evidence="1" type="ORF">GQ26_0092740</name>
</gene>
<dbReference type="eggNOG" id="ENOG502S3ZD">
    <property type="taxonomic scope" value="Eukaryota"/>
</dbReference>
<dbReference type="Pfam" id="PF01674">
    <property type="entry name" value="Lipase_2"/>
    <property type="match status" value="1"/>
</dbReference>
<dbReference type="HOGENOM" id="CLU_029537_1_0_1"/>
<dbReference type="EMBL" id="JPOX01000009">
    <property type="protein sequence ID" value="KFX49693.1"/>
    <property type="molecule type" value="Genomic_DNA"/>
</dbReference>